<accession>A0A7X1NSE7</accession>
<dbReference type="RefSeq" id="WP_055765929.1">
    <property type="nucleotide sequence ID" value="NZ_VJXX01000007.1"/>
</dbReference>
<dbReference type="AlphaFoldDB" id="A0A7X1NSE7"/>
<gene>
    <name evidence="2" type="ORF">FNH21_15680</name>
</gene>
<keyword evidence="3" id="KW-1185">Reference proteome</keyword>
<name>A0A7X1NSE7_9MICC</name>
<evidence type="ECO:0000313" key="3">
    <source>
        <dbReference type="Proteomes" id="UP000326464"/>
    </source>
</evidence>
<feature type="transmembrane region" description="Helical" evidence="1">
    <location>
        <begin position="33"/>
        <end position="55"/>
    </location>
</feature>
<sequence>MSTLRFRWLALVGLVAGLAGWLVNWFATRNGYGTPALPLTSLVTTAAIIAITLVFGRRVLRWRNGRRDRPLDPLLALRTLVLAQACAYAGALNLGWHAGILVDQVALASVRSTSLPVWGSVALMAGGTVMIMVGLVVENFCRLPPDDDGTGAPGHTEGEYA</sequence>
<organism evidence="2 3">
    <name type="scientific">Arthrobacter bussei</name>
    <dbReference type="NCBI Taxonomy" id="2594179"/>
    <lineage>
        <taxon>Bacteria</taxon>
        <taxon>Bacillati</taxon>
        <taxon>Actinomycetota</taxon>
        <taxon>Actinomycetes</taxon>
        <taxon>Micrococcales</taxon>
        <taxon>Micrococcaceae</taxon>
        <taxon>Arthrobacter</taxon>
    </lineage>
</organism>
<dbReference type="InterPro" id="IPR021517">
    <property type="entry name" value="DUF3180"/>
</dbReference>
<keyword evidence="1" id="KW-1133">Transmembrane helix</keyword>
<keyword evidence="1" id="KW-0812">Transmembrane</keyword>
<dbReference type="Proteomes" id="UP000326464">
    <property type="component" value="Unassembled WGS sequence"/>
</dbReference>
<evidence type="ECO:0000313" key="2">
    <source>
        <dbReference type="EMBL" id="MPY12135.1"/>
    </source>
</evidence>
<proteinExistence type="predicted"/>
<protein>
    <submittedName>
        <fullName evidence="2">DUF3180 domain-containing protein</fullName>
    </submittedName>
</protein>
<feature type="transmembrane region" description="Helical" evidence="1">
    <location>
        <begin position="7"/>
        <end position="27"/>
    </location>
</feature>
<dbReference type="EMBL" id="VJXX01000007">
    <property type="protein sequence ID" value="MPY12135.1"/>
    <property type="molecule type" value="Genomic_DNA"/>
</dbReference>
<feature type="transmembrane region" description="Helical" evidence="1">
    <location>
        <begin position="75"/>
        <end position="96"/>
    </location>
</feature>
<dbReference type="Pfam" id="PF11377">
    <property type="entry name" value="DUF3180"/>
    <property type="match status" value="1"/>
</dbReference>
<evidence type="ECO:0000256" key="1">
    <source>
        <dbReference type="SAM" id="Phobius"/>
    </source>
</evidence>
<reference evidence="3" key="1">
    <citation type="submission" date="2019-07" db="EMBL/GenBank/DDBJ databases">
        <title>Arthrobacter KR32 sp. nov., isolated from mountain cheese made of cows milk.</title>
        <authorList>
            <person name="Flegler A."/>
        </authorList>
    </citation>
    <scope>NUCLEOTIDE SEQUENCE [LARGE SCALE GENOMIC DNA]</scope>
    <source>
        <strain evidence="3">KR32</strain>
    </source>
</reference>
<feature type="transmembrane region" description="Helical" evidence="1">
    <location>
        <begin position="116"/>
        <end position="137"/>
    </location>
</feature>
<keyword evidence="1" id="KW-0472">Membrane</keyword>
<comment type="caution">
    <text evidence="2">The sequence shown here is derived from an EMBL/GenBank/DDBJ whole genome shotgun (WGS) entry which is preliminary data.</text>
</comment>